<dbReference type="InterPro" id="IPR036770">
    <property type="entry name" value="Ankyrin_rpt-contain_sf"/>
</dbReference>
<evidence type="ECO:0000256" key="2">
    <source>
        <dbReference type="ARBA" id="ARBA00023043"/>
    </source>
</evidence>
<dbReference type="InterPro" id="IPR013087">
    <property type="entry name" value="Znf_C2H2_type"/>
</dbReference>
<name>C1EC71_MICCC</name>
<keyword evidence="3" id="KW-0863">Zinc-finger</keyword>
<keyword evidence="2" id="KW-0040">ANK repeat</keyword>
<proteinExistence type="predicted"/>
<dbReference type="InParanoid" id="C1EC71"/>
<dbReference type="PANTHER" id="PTHR24173">
    <property type="entry name" value="ANKYRIN REPEAT CONTAINING"/>
    <property type="match status" value="1"/>
</dbReference>
<keyword evidence="1" id="KW-0677">Repeat</keyword>
<keyword evidence="7" id="KW-1185">Reference proteome</keyword>
<evidence type="ECO:0000313" key="7">
    <source>
        <dbReference type="Proteomes" id="UP000002009"/>
    </source>
</evidence>
<dbReference type="PROSITE" id="PS50157">
    <property type="entry name" value="ZINC_FINGER_C2H2_2"/>
    <property type="match status" value="1"/>
</dbReference>
<feature type="domain" description="C2H2-type" evidence="5">
    <location>
        <begin position="210"/>
        <end position="238"/>
    </location>
</feature>
<dbReference type="OrthoDB" id="498811at2759"/>
<dbReference type="STRING" id="296587.C1EC71"/>
<sequence>MGVVGADDAAERLTELILAACSEVVGPELSRRVLALPKERVRPSPKASAGGADYRCHAPVTVFRKLDAMTPASRDASGADAPEPPASPTEPGTMRASRRPNGAIDVVVVSALGVARHRTYADATQIADAVIEAMDPRALSELVADVRVELGGSGGSGRPDHPAARLDEDVSARAAKRRARSEGIGRDGCVGTIALLTKRRLLENGANGALLCRRCGHMFAGDKGLATHQQVKHGRSYESAKAAVAESRVALVATNQSAPCTSSPDPSSPSANPSTRESQREKRVKEKGSPLPPGLAAARDGDLDALRQLCARGVFDPRTCVDRHGSNALHWAAGSGHLHMCKHLVDTCGVDPGSTQVRDGRNAMHWAARNGKTDVCEWLWREKGVSVDTPTIDGTTAFHWAVWQGRSATCDWLVNVASCDWRALNQFGCNAAQWAAQSGDVEMCEWLARLGLDMTLLNNNGHSAVHKAAVKGRRETCEWLLDVGGLGADHVAPDYHDGMTPAEMARLEGHDDLAAWLREREDGFKDV</sequence>
<reference evidence="6 7" key="1">
    <citation type="journal article" date="2009" name="Science">
        <title>Green evolution and dynamic adaptations revealed by genomes of the marine picoeukaryotes Micromonas.</title>
        <authorList>
            <person name="Worden A.Z."/>
            <person name="Lee J.H."/>
            <person name="Mock T."/>
            <person name="Rouze P."/>
            <person name="Simmons M.P."/>
            <person name="Aerts A.L."/>
            <person name="Allen A.E."/>
            <person name="Cuvelier M.L."/>
            <person name="Derelle E."/>
            <person name="Everett M.V."/>
            <person name="Foulon E."/>
            <person name="Grimwood J."/>
            <person name="Gundlach H."/>
            <person name="Henrissat B."/>
            <person name="Napoli C."/>
            <person name="McDonald S.M."/>
            <person name="Parker M.S."/>
            <person name="Rombauts S."/>
            <person name="Salamov A."/>
            <person name="Von Dassow P."/>
            <person name="Badger J.H."/>
            <person name="Coutinho P.M."/>
            <person name="Demir E."/>
            <person name="Dubchak I."/>
            <person name="Gentemann C."/>
            <person name="Eikrem W."/>
            <person name="Gready J.E."/>
            <person name="John U."/>
            <person name="Lanier W."/>
            <person name="Lindquist E.A."/>
            <person name="Lucas S."/>
            <person name="Mayer K.F."/>
            <person name="Moreau H."/>
            <person name="Not F."/>
            <person name="Otillar R."/>
            <person name="Panaud O."/>
            <person name="Pangilinan J."/>
            <person name="Paulsen I."/>
            <person name="Piegu B."/>
            <person name="Poliakov A."/>
            <person name="Robbens S."/>
            <person name="Schmutz J."/>
            <person name="Toulza E."/>
            <person name="Wyss T."/>
            <person name="Zelensky A."/>
            <person name="Zhou K."/>
            <person name="Armbrust E.V."/>
            <person name="Bhattacharya D."/>
            <person name="Goodenough U.W."/>
            <person name="Van de Peer Y."/>
            <person name="Grigoriev I.V."/>
        </authorList>
    </citation>
    <scope>NUCLEOTIDE SEQUENCE [LARGE SCALE GENOMIC DNA]</scope>
    <source>
        <strain evidence="7">RCC299 / NOUM17</strain>
    </source>
</reference>
<feature type="compositionally biased region" description="Low complexity" evidence="4">
    <location>
        <begin position="257"/>
        <end position="275"/>
    </location>
</feature>
<evidence type="ECO:0000313" key="6">
    <source>
        <dbReference type="EMBL" id="ACO65851.1"/>
    </source>
</evidence>
<dbReference type="GeneID" id="8246140"/>
<gene>
    <name evidence="6" type="ORF">MICPUN_61315</name>
</gene>
<dbReference type="Gene3D" id="1.25.40.20">
    <property type="entry name" value="Ankyrin repeat-containing domain"/>
    <property type="match status" value="2"/>
</dbReference>
<evidence type="ECO:0000259" key="5">
    <source>
        <dbReference type="PROSITE" id="PS50157"/>
    </source>
</evidence>
<dbReference type="PANTHER" id="PTHR24173:SF74">
    <property type="entry name" value="ANKYRIN REPEAT DOMAIN-CONTAINING PROTEIN 16"/>
    <property type="match status" value="1"/>
</dbReference>
<evidence type="ECO:0000256" key="4">
    <source>
        <dbReference type="SAM" id="MobiDB-lite"/>
    </source>
</evidence>
<dbReference type="AlphaFoldDB" id="C1EC71"/>
<dbReference type="eggNOG" id="KOG0504">
    <property type="taxonomic scope" value="Eukaryota"/>
</dbReference>
<accession>C1EC71</accession>
<dbReference type="InterPro" id="IPR002110">
    <property type="entry name" value="Ankyrin_rpt"/>
</dbReference>
<dbReference type="EMBL" id="CP001329">
    <property type="protein sequence ID" value="ACO65851.1"/>
    <property type="molecule type" value="Genomic_DNA"/>
</dbReference>
<dbReference type="SMART" id="SM00248">
    <property type="entry name" value="ANK"/>
    <property type="match status" value="6"/>
</dbReference>
<dbReference type="RefSeq" id="XP_002504593.1">
    <property type="nucleotide sequence ID" value="XM_002504547.1"/>
</dbReference>
<evidence type="ECO:0000256" key="3">
    <source>
        <dbReference type="PROSITE-ProRule" id="PRU00042"/>
    </source>
</evidence>
<feature type="region of interest" description="Disordered" evidence="4">
    <location>
        <begin position="71"/>
        <end position="99"/>
    </location>
</feature>
<evidence type="ECO:0000256" key="1">
    <source>
        <dbReference type="ARBA" id="ARBA00022737"/>
    </source>
</evidence>
<dbReference type="Proteomes" id="UP000002009">
    <property type="component" value="Chromosome 9"/>
</dbReference>
<protein>
    <recommendedName>
        <fullName evidence="5">C2H2-type domain-containing protein</fullName>
    </recommendedName>
</protein>
<dbReference type="PROSITE" id="PS00028">
    <property type="entry name" value="ZINC_FINGER_C2H2_1"/>
    <property type="match status" value="1"/>
</dbReference>
<keyword evidence="3" id="KW-0862">Zinc</keyword>
<dbReference type="OMA" id="NGRTEVC"/>
<dbReference type="KEGG" id="mis:MICPUN_61315"/>
<feature type="compositionally biased region" description="Basic and acidic residues" evidence="4">
    <location>
        <begin position="277"/>
        <end position="288"/>
    </location>
</feature>
<dbReference type="GO" id="GO:0008270">
    <property type="term" value="F:zinc ion binding"/>
    <property type="evidence" value="ECO:0007669"/>
    <property type="project" value="UniProtKB-KW"/>
</dbReference>
<organism evidence="6 7">
    <name type="scientific">Micromonas commoda (strain RCC299 / NOUM17 / CCMP2709)</name>
    <name type="common">Picoplanktonic green alga</name>
    <dbReference type="NCBI Taxonomy" id="296587"/>
    <lineage>
        <taxon>Eukaryota</taxon>
        <taxon>Viridiplantae</taxon>
        <taxon>Chlorophyta</taxon>
        <taxon>Mamiellophyceae</taxon>
        <taxon>Mamiellales</taxon>
        <taxon>Mamiellaceae</taxon>
        <taxon>Micromonas</taxon>
    </lineage>
</organism>
<dbReference type="Pfam" id="PF12796">
    <property type="entry name" value="Ank_2"/>
    <property type="match status" value="2"/>
</dbReference>
<dbReference type="SUPFAM" id="SSF48403">
    <property type="entry name" value="Ankyrin repeat"/>
    <property type="match status" value="1"/>
</dbReference>
<feature type="region of interest" description="Disordered" evidence="4">
    <location>
        <begin position="255"/>
        <end position="298"/>
    </location>
</feature>
<keyword evidence="3" id="KW-0479">Metal-binding</keyword>